<dbReference type="EMBL" id="SRLO01000213">
    <property type="protein sequence ID" value="TNN66818.1"/>
    <property type="molecule type" value="Genomic_DNA"/>
</dbReference>
<feature type="compositionally biased region" description="Low complexity" evidence="3">
    <location>
        <begin position="66"/>
        <end position="85"/>
    </location>
</feature>
<evidence type="ECO:0000256" key="3">
    <source>
        <dbReference type="SAM" id="MobiDB-lite"/>
    </source>
</evidence>
<keyword evidence="6" id="KW-1185">Reference proteome</keyword>
<evidence type="ECO:0000259" key="4">
    <source>
        <dbReference type="PROSITE" id="PS50001"/>
    </source>
</evidence>
<accession>A0A4Z2HLT8</accession>
<dbReference type="Proteomes" id="UP000314294">
    <property type="component" value="Unassembled WGS sequence"/>
</dbReference>
<dbReference type="Gene3D" id="3.30.505.10">
    <property type="entry name" value="SH2 domain"/>
    <property type="match status" value="1"/>
</dbReference>
<feature type="compositionally biased region" description="Basic and acidic residues" evidence="3">
    <location>
        <begin position="121"/>
        <end position="145"/>
    </location>
</feature>
<feature type="domain" description="SH2" evidence="4">
    <location>
        <begin position="248"/>
        <end position="356"/>
    </location>
</feature>
<dbReference type="PANTHER" id="PTHR14098:SF17">
    <property type="entry name" value="B-CELL LINKER PROTEIN"/>
    <property type="match status" value="1"/>
</dbReference>
<protein>
    <submittedName>
        <fullName evidence="5">B-cell linker protein</fullName>
    </submittedName>
</protein>
<dbReference type="InterPro" id="IPR051751">
    <property type="entry name" value="Immunoreceptor_sig_adapters"/>
</dbReference>
<dbReference type="OrthoDB" id="10044490at2759"/>
<dbReference type="Pfam" id="PF00017">
    <property type="entry name" value="SH2"/>
    <property type="match status" value="1"/>
</dbReference>
<keyword evidence="1 2" id="KW-0727">SH2 domain</keyword>
<dbReference type="GO" id="GO:0035556">
    <property type="term" value="P:intracellular signal transduction"/>
    <property type="evidence" value="ECO:0007669"/>
    <property type="project" value="TreeGrafter"/>
</dbReference>
<feature type="compositionally biased region" description="Acidic residues" evidence="3">
    <location>
        <begin position="17"/>
        <end position="27"/>
    </location>
</feature>
<proteinExistence type="predicted"/>
<evidence type="ECO:0000313" key="5">
    <source>
        <dbReference type="EMBL" id="TNN66818.1"/>
    </source>
</evidence>
<evidence type="ECO:0000313" key="6">
    <source>
        <dbReference type="Proteomes" id="UP000314294"/>
    </source>
</evidence>
<dbReference type="SUPFAM" id="SSF55550">
    <property type="entry name" value="SH2 domain"/>
    <property type="match status" value="1"/>
</dbReference>
<comment type="caution">
    <text evidence="5">The sequence shown here is derived from an EMBL/GenBank/DDBJ whole genome shotgun (WGS) entry which is preliminary data.</text>
</comment>
<evidence type="ECO:0000256" key="2">
    <source>
        <dbReference type="PROSITE-ProRule" id="PRU00191"/>
    </source>
</evidence>
<dbReference type="PANTHER" id="PTHR14098">
    <property type="entry name" value="SH2 DOMAIN CONTAINING PROTEIN"/>
    <property type="match status" value="1"/>
</dbReference>
<dbReference type="InterPro" id="IPR036860">
    <property type="entry name" value="SH2_dom_sf"/>
</dbReference>
<gene>
    <name evidence="5" type="primary">Blnk</name>
    <name evidence="5" type="ORF">EYF80_022887</name>
</gene>
<dbReference type="GO" id="GO:0005737">
    <property type="term" value="C:cytoplasm"/>
    <property type="evidence" value="ECO:0007669"/>
    <property type="project" value="UniProtKB-ARBA"/>
</dbReference>
<dbReference type="AlphaFoldDB" id="A0A4Z2HLT8"/>
<feature type="region of interest" description="Disordered" evidence="3">
    <location>
        <begin position="1"/>
        <end position="166"/>
    </location>
</feature>
<sequence>MVKTSDTVDLQLHPGGQDDEEEEDGDTYEVPPCERQTVTVPQSEVEENVYLGSENCTESLCRQRTDTSSSAPTPRTPRTPVSPERMSLHAACFAESQGKPTPPQRPAALPPRPTNPSKPQQRADDFSSDPKTKKAPEINRTEKPGRKMMMPPSPVRGAPVPEAASNTEEDVYLDPNEEQEDSDDVYVEPTAACTPATRAPIRVPPSPNTGLLTCPMPNSLFPSSNELKTASSGGMKTTKQSGLEDNEWFAGSCNRKTAIDLLLRLNKDGAFLIRHSSAQGGRQPYTLAVLYQQKVYNIPIRFLGETRGYALGKEGKKNEEVFGTLDEMISHHKNNQLLLIDSQSQAKRTTYLTYPARP</sequence>
<feature type="compositionally biased region" description="Pro residues" evidence="3">
    <location>
        <begin position="100"/>
        <end position="116"/>
    </location>
</feature>
<evidence type="ECO:0000256" key="1">
    <source>
        <dbReference type="ARBA" id="ARBA00022999"/>
    </source>
</evidence>
<dbReference type="PROSITE" id="PS50001">
    <property type="entry name" value="SH2"/>
    <property type="match status" value="1"/>
</dbReference>
<dbReference type="GO" id="GO:0007169">
    <property type="term" value="P:cell surface receptor protein tyrosine kinase signaling pathway"/>
    <property type="evidence" value="ECO:0007669"/>
    <property type="project" value="TreeGrafter"/>
</dbReference>
<organism evidence="5 6">
    <name type="scientific">Liparis tanakae</name>
    <name type="common">Tanaka's snailfish</name>
    <dbReference type="NCBI Taxonomy" id="230148"/>
    <lineage>
        <taxon>Eukaryota</taxon>
        <taxon>Metazoa</taxon>
        <taxon>Chordata</taxon>
        <taxon>Craniata</taxon>
        <taxon>Vertebrata</taxon>
        <taxon>Euteleostomi</taxon>
        <taxon>Actinopterygii</taxon>
        <taxon>Neopterygii</taxon>
        <taxon>Teleostei</taxon>
        <taxon>Neoteleostei</taxon>
        <taxon>Acanthomorphata</taxon>
        <taxon>Eupercaria</taxon>
        <taxon>Perciformes</taxon>
        <taxon>Cottioidei</taxon>
        <taxon>Cottales</taxon>
        <taxon>Liparidae</taxon>
        <taxon>Liparis</taxon>
    </lineage>
</organism>
<dbReference type="InterPro" id="IPR000980">
    <property type="entry name" value="SH2"/>
</dbReference>
<reference evidence="5 6" key="1">
    <citation type="submission" date="2019-03" db="EMBL/GenBank/DDBJ databases">
        <title>First draft genome of Liparis tanakae, snailfish: a comprehensive survey of snailfish specific genes.</title>
        <authorList>
            <person name="Kim W."/>
            <person name="Song I."/>
            <person name="Jeong J.-H."/>
            <person name="Kim D."/>
            <person name="Kim S."/>
            <person name="Ryu S."/>
            <person name="Song J.Y."/>
            <person name="Lee S.K."/>
        </authorList>
    </citation>
    <scope>NUCLEOTIDE SEQUENCE [LARGE SCALE GENOMIC DNA]</scope>
    <source>
        <tissue evidence="5">Muscle</tissue>
    </source>
</reference>
<dbReference type="PRINTS" id="PR00401">
    <property type="entry name" value="SH2DOMAIN"/>
</dbReference>
<dbReference type="FunFam" id="3.30.505.10:FF:000016">
    <property type="entry name" value="B-cell linker protein isoform 2"/>
    <property type="match status" value="1"/>
</dbReference>
<name>A0A4Z2HLT8_9TELE</name>
<dbReference type="SMART" id="SM00252">
    <property type="entry name" value="SH2"/>
    <property type="match status" value="1"/>
</dbReference>